<dbReference type="GO" id="GO:0005886">
    <property type="term" value="C:plasma membrane"/>
    <property type="evidence" value="ECO:0007669"/>
    <property type="project" value="UniProtKB-SubCell"/>
</dbReference>
<dbReference type="GO" id="GO:0007165">
    <property type="term" value="P:signal transduction"/>
    <property type="evidence" value="ECO:0007669"/>
    <property type="project" value="UniProtKB-KW"/>
</dbReference>
<dbReference type="SMART" id="SM00304">
    <property type="entry name" value="HAMP"/>
    <property type="match status" value="1"/>
</dbReference>
<sequence>MTLRSLSIATRNLLCFGILATLVAALGLFGWFQLAQIRQLGHQVEQRHIPTLVAANDLGMLLARTRIETLRLLAMPDAETLTNTRKKLDDLSTEVQAAFGRYQQGALSPQSRQALDDLRQVHREYMQGVRQLADLAGAGQMAEARQVVQQNMAQLGLRMNASIETLRNVVQQDIHTASNEADTAYARSTTVTWLMILLALALTALLAWRLTRSIAGPIAQAVAAARTIATGDLTQPLDARGRDEAAQLLQAMQQMQGQLRETLAHIGDSATQLASAAEEMTAVTQESAHGLRQQNNEIEMAATAVTEMSQAVEEVAGNAGSTSTASRQAAQTAAQGQRQLGETLGAIEALTEQVLGASAQARELESQTRDISQVLDVIRAVAEQTNLLALNAAIEAARAGEAGRGFAVVADEVRALAKRTGDSTSEIEKMIGNIQQGTGQTVDALLSSADQARLTREQAQAANAGLAAIADAVSGIDERNLLIASAAEQQAQVAREVDRNLVRIRDLSVQTAAGAEQTRGASQQLADLAATLSGQVRRFQF</sequence>
<evidence type="ECO:0000256" key="6">
    <source>
        <dbReference type="ARBA" id="ARBA00022989"/>
    </source>
</evidence>
<dbReference type="Gene3D" id="1.10.287.950">
    <property type="entry name" value="Methyl-accepting chemotaxis protein"/>
    <property type="match status" value="1"/>
</dbReference>
<evidence type="ECO:0000256" key="9">
    <source>
        <dbReference type="ARBA" id="ARBA00029447"/>
    </source>
</evidence>
<keyword evidence="8" id="KW-0807">Transducer</keyword>
<protein>
    <submittedName>
        <fullName evidence="12">Chemotaxis protein</fullName>
    </submittedName>
</protein>
<reference evidence="12 13" key="1">
    <citation type="submission" date="2016-04" db="EMBL/GenBank/DDBJ databases">
        <title>Draft Genome Sequences of Staphylococcus capitis Strain H36, S. capitis Strain H65, S. cohnii Strain H62, S. hominis Strain H69, Mycobacterium iranicum Strain H39, Plantibacter sp. Strain H53, Pseudomonas oryzihabitans Strain H72, and Microbacterium sp. Strain H83, isolated from residential settings.</title>
        <authorList>
            <person name="Lymperopoulou D."/>
            <person name="Adams R.I."/>
            <person name="Lindow S."/>
            <person name="Coil D.A."/>
            <person name="Jospin G."/>
            <person name="Eisen J.A."/>
        </authorList>
    </citation>
    <scope>NUCLEOTIDE SEQUENCE [LARGE SCALE GENOMIC DNA]</scope>
    <source>
        <strain evidence="12 13">H72</strain>
    </source>
</reference>
<dbReference type="AlphaFoldDB" id="A0A178LMQ8"/>
<evidence type="ECO:0000256" key="2">
    <source>
        <dbReference type="ARBA" id="ARBA00022475"/>
    </source>
</evidence>
<keyword evidence="4" id="KW-0145">Chemotaxis</keyword>
<dbReference type="GO" id="GO:0006935">
    <property type="term" value="P:chemotaxis"/>
    <property type="evidence" value="ECO:0007669"/>
    <property type="project" value="UniProtKB-KW"/>
</dbReference>
<accession>A0A178LMQ8</accession>
<dbReference type="SMART" id="SM00283">
    <property type="entry name" value="MA"/>
    <property type="match status" value="1"/>
</dbReference>
<comment type="subcellular location">
    <subcellularLocation>
        <location evidence="1">Cell membrane</location>
        <topology evidence="1">Multi-pass membrane protein</topology>
    </subcellularLocation>
</comment>
<evidence type="ECO:0000256" key="3">
    <source>
        <dbReference type="ARBA" id="ARBA00022481"/>
    </source>
</evidence>
<dbReference type="Pfam" id="PF00015">
    <property type="entry name" value="MCPsignal"/>
    <property type="match status" value="1"/>
</dbReference>
<dbReference type="PANTHER" id="PTHR32089">
    <property type="entry name" value="METHYL-ACCEPTING CHEMOTAXIS PROTEIN MCPB"/>
    <property type="match status" value="1"/>
</dbReference>
<dbReference type="FunFam" id="1.10.287.950:FF:000001">
    <property type="entry name" value="Methyl-accepting chemotaxis sensory transducer"/>
    <property type="match status" value="1"/>
</dbReference>
<name>A0A178LMQ8_9PSED</name>
<evidence type="ECO:0000256" key="10">
    <source>
        <dbReference type="SAM" id="MobiDB-lite"/>
    </source>
</evidence>
<keyword evidence="5 11" id="KW-0812">Transmembrane</keyword>
<dbReference type="PANTHER" id="PTHR32089:SF120">
    <property type="entry name" value="METHYL-ACCEPTING CHEMOTAXIS PROTEIN TLPQ"/>
    <property type="match status" value="1"/>
</dbReference>
<evidence type="ECO:0000256" key="4">
    <source>
        <dbReference type="ARBA" id="ARBA00022500"/>
    </source>
</evidence>
<dbReference type="PRINTS" id="PR00260">
    <property type="entry name" value="CHEMTRNSDUCR"/>
</dbReference>
<gene>
    <name evidence="12" type="ORF">A4V15_12845</name>
</gene>
<dbReference type="InterPro" id="IPR004090">
    <property type="entry name" value="Chemotax_Me-accpt_rcpt"/>
</dbReference>
<dbReference type="OrthoDB" id="2489132at2"/>
<dbReference type="Gene3D" id="6.10.340.10">
    <property type="match status" value="1"/>
</dbReference>
<feature type="transmembrane region" description="Helical" evidence="11">
    <location>
        <begin position="12"/>
        <end position="32"/>
    </location>
</feature>
<keyword evidence="7 11" id="KW-0472">Membrane</keyword>
<evidence type="ECO:0000256" key="5">
    <source>
        <dbReference type="ARBA" id="ARBA00022692"/>
    </source>
</evidence>
<dbReference type="InterPro" id="IPR003660">
    <property type="entry name" value="HAMP_dom"/>
</dbReference>
<dbReference type="InterPro" id="IPR004089">
    <property type="entry name" value="MCPsignal_dom"/>
</dbReference>
<dbReference type="Pfam" id="PF00672">
    <property type="entry name" value="HAMP"/>
    <property type="match status" value="1"/>
</dbReference>
<dbReference type="SUPFAM" id="SSF58104">
    <property type="entry name" value="Methyl-accepting chemotaxis protein (MCP) signaling domain"/>
    <property type="match status" value="1"/>
</dbReference>
<evidence type="ECO:0000256" key="1">
    <source>
        <dbReference type="ARBA" id="ARBA00004651"/>
    </source>
</evidence>
<proteinExistence type="inferred from homology"/>
<dbReference type="CDD" id="cd06225">
    <property type="entry name" value="HAMP"/>
    <property type="match status" value="1"/>
</dbReference>
<keyword evidence="6 11" id="KW-1133">Transmembrane helix</keyword>
<dbReference type="Proteomes" id="UP000078356">
    <property type="component" value="Unassembled WGS sequence"/>
</dbReference>
<organism evidence="12 13">
    <name type="scientific">Pseudomonas oryzihabitans</name>
    <dbReference type="NCBI Taxonomy" id="47885"/>
    <lineage>
        <taxon>Bacteria</taxon>
        <taxon>Pseudomonadati</taxon>
        <taxon>Pseudomonadota</taxon>
        <taxon>Gammaproteobacteria</taxon>
        <taxon>Pseudomonadales</taxon>
        <taxon>Pseudomonadaceae</taxon>
        <taxon>Pseudomonas</taxon>
    </lineage>
</organism>
<evidence type="ECO:0000256" key="7">
    <source>
        <dbReference type="ARBA" id="ARBA00023136"/>
    </source>
</evidence>
<keyword evidence="2" id="KW-1003">Cell membrane</keyword>
<dbReference type="GO" id="GO:0004888">
    <property type="term" value="F:transmembrane signaling receptor activity"/>
    <property type="evidence" value="ECO:0007669"/>
    <property type="project" value="InterPro"/>
</dbReference>
<comment type="similarity">
    <text evidence="9">Belongs to the methyl-accepting chemotaxis (MCP) protein family.</text>
</comment>
<comment type="caution">
    <text evidence="12">The sequence shown here is derived from an EMBL/GenBank/DDBJ whole genome shotgun (WGS) entry which is preliminary data.</text>
</comment>
<evidence type="ECO:0000256" key="11">
    <source>
        <dbReference type="SAM" id="Phobius"/>
    </source>
</evidence>
<dbReference type="PROSITE" id="PS50111">
    <property type="entry name" value="CHEMOTAXIS_TRANSDUC_2"/>
    <property type="match status" value="1"/>
</dbReference>
<feature type="compositionally biased region" description="Low complexity" evidence="10">
    <location>
        <begin position="319"/>
        <end position="336"/>
    </location>
</feature>
<feature type="region of interest" description="Disordered" evidence="10">
    <location>
        <begin position="314"/>
        <end position="336"/>
    </location>
</feature>
<evidence type="ECO:0000313" key="13">
    <source>
        <dbReference type="Proteomes" id="UP000078356"/>
    </source>
</evidence>
<evidence type="ECO:0000256" key="8">
    <source>
        <dbReference type="ARBA" id="ARBA00023224"/>
    </source>
</evidence>
<evidence type="ECO:0000313" key="12">
    <source>
        <dbReference type="EMBL" id="OAN31576.1"/>
    </source>
</evidence>
<keyword evidence="3" id="KW-0488">Methylation</keyword>
<dbReference type="EMBL" id="LWCR01000004">
    <property type="protein sequence ID" value="OAN31576.1"/>
    <property type="molecule type" value="Genomic_DNA"/>
</dbReference>
<dbReference type="PROSITE" id="PS50885">
    <property type="entry name" value="HAMP"/>
    <property type="match status" value="1"/>
</dbReference>
<dbReference type="Pfam" id="PF12729">
    <property type="entry name" value="4HB_MCP_1"/>
    <property type="match status" value="1"/>
</dbReference>
<dbReference type="InterPro" id="IPR024478">
    <property type="entry name" value="HlyB_4HB_MCP"/>
</dbReference>